<reference evidence="4 5" key="1">
    <citation type="submission" date="2012-10" db="EMBL/GenBank/DDBJ databases">
        <authorList>
            <person name="Zafar N."/>
            <person name="Inman J."/>
            <person name="Hall N."/>
            <person name="Lorenzi H."/>
            <person name="Caler E."/>
        </authorList>
    </citation>
    <scope>NUCLEOTIDE SEQUENCE [LARGE SCALE GENOMIC DNA]</scope>
    <source>
        <strain evidence="4 5">IP1</strain>
    </source>
</reference>
<comment type="similarity">
    <text evidence="2">Belongs to the APC3/CDC27 family.</text>
</comment>
<accession>A0A0A1UDX4</accession>
<dbReference type="PANTHER" id="PTHR12558:SF13">
    <property type="entry name" value="CELL DIVISION CYCLE PROTEIN 27 HOMOLOG"/>
    <property type="match status" value="1"/>
</dbReference>
<feature type="repeat" description="TPR" evidence="3">
    <location>
        <begin position="316"/>
        <end position="349"/>
    </location>
</feature>
<dbReference type="KEGG" id="eiv:EIN_386850"/>
<dbReference type="RefSeq" id="XP_004258762.1">
    <property type="nucleotide sequence ID" value="XM_004258714.1"/>
</dbReference>
<feature type="repeat" description="TPR" evidence="3">
    <location>
        <begin position="422"/>
        <end position="455"/>
    </location>
</feature>
<dbReference type="EMBL" id="KB206398">
    <property type="protein sequence ID" value="ELP91991.1"/>
    <property type="molecule type" value="Genomic_DNA"/>
</dbReference>
<dbReference type="SUPFAM" id="SSF48452">
    <property type="entry name" value="TPR-like"/>
    <property type="match status" value="2"/>
</dbReference>
<dbReference type="Pfam" id="PF13181">
    <property type="entry name" value="TPR_8"/>
    <property type="match status" value="1"/>
</dbReference>
<dbReference type="Pfam" id="PF13424">
    <property type="entry name" value="TPR_12"/>
    <property type="match status" value="1"/>
</dbReference>
<sequence length="502" mass="56946">METQNYSEYFYVLGKQYFTLGNYEAAKEQFLIAANVSDYHDTEIISSLCEVLILLKERKEAVTILLRYFNIPHISLIQPPYPTVSTLQLSIFMSVFSHDKSALEVLSKFPTKLTTFNLHSPSQVMQISHINFTLIKSKAKSDVLRSSECVLTSALDSTNLAFLNMIVHNKLPLEQAISSCNKMIESSQNSLIRDLNKLTLSLMTRNYVDFFQQILMLRQTFPKIESSSFVQFLEALFFYEKRKFTEAQYALSRCVGENTVVYSTSIDFCGDVPIESSEFEEANTDLEKYKLGLKFIQIKKYEKAIRTLKTIQSLRVEGCVASGYAYSLMGEHGLAIECYNEAFELTPSNFEIQISAIQEMILARNLNLADQTLGGIIPIAVTWEVLASLGQLRYAQGKYAESLKAYSAAVDKCGEDNVRITKLMYSNIGHCYRKMGNYDTAIEAFNKGMGHNDNIPLAGIGACFYKMNNLQEASKYFHCSLAIKDDYLIQQFLRLVTSKLSH</sequence>
<organism evidence="4 5">
    <name type="scientific">Entamoeba invadens IP1</name>
    <dbReference type="NCBI Taxonomy" id="370355"/>
    <lineage>
        <taxon>Eukaryota</taxon>
        <taxon>Amoebozoa</taxon>
        <taxon>Evosea</taxon>
        <taxon>Archamoebae</taxon>
        <taxon>Mastigamoebida</taxon>
        <taxon>Entamoebidae</taxon>
        <taxon>Entamoeba</taxon>
    </lineage>
</organism>
<dbReference type="AlphaFoldDB" id="A0A0A1UDX4"/>
<gene>
    <name evidence="4" type="ORF">EIN_386850</name>
</gene>
<evidence type="ECO:0000313" key="4">
    <source>
        <dbReference type="EMBL" id="ELP91991.1"/>
    </source>
</evidence>
<dbReference type="Proteomes" id="UP000014680">
    <property type="component" value="Unassembled WGS sequence"/>
</dbReference>
<keyword evidence="5" id="KW-1185">Reference proteome</keyword>
<dbReference type="PANTHER" id="PTHR12558">
    <property type="entry name" value="CELL DIVISION CYCLE 16,23,27"/>
    <property type="match status" value="1"/>
</dbReference>
<dbReference type="GeneID" id="14890963"/>
<protein>
    <submittedName>
        <fullName evidence="4">Uncharacterized protein</fullName>
    </submittedName>
</protein>
<feature type="repeat" description="TPR" evidence="3">
    <location>
        <begin position="7"/>
        <end position="40"/>
    </location>
</feature>
<name>A0A0A1UDX4_ENTIV</name>
<dbReference type="OMA" id="ECYNEAF"/>
<dbReference type="PROSITE" id="PS50005">
    <property type="entry name" value="TPR"/>
    <property type="match status" value="3"/>
</dbReference>
<evidence type="ECO:0000313" key="5">
    <source>
        <dbReference type="Proteomes" id="UP000014680"/>
    </source>
</evidence>
<dbReference type="InterPro" id="IPR019734">
    <property type="entry name" value="TPR_rpt"/>
</dbReference>
<proteinExistence type="inferred from homology"/>
<dbReference type="VEuPathDB" id="AmoebaDB:EIN_386850"/>
<dbReference type="SMART" id="SM00028">
    <property type="entry name" value="TPR"/>
    <property type="match status" value="5"/>
</dbReference>
<dbReference type="OrthoDB" id="10006270at2759"/>
<evidence type="ECO:0000256" key="2">
    <source>
        <dbReference type="ARBA" id="ARBA00038210"/>
    </source>
</evidence>
<dbReference type="InterPro" id="IPR011990">
    <property type="entry name" value="TPR-like_helical_dom_sf"/>
</dbReference>
<evidence type="ECO:0000256" key="1">
    <source>
        <dbReference type="ARBA" id="ARBA00022803"/>
    </source>
</evidence>
<evidence type="ECO:0000256" key="3">
    <source>
        <dbReference type="PROSITE-ProRule" id="PRU00339"/>
    </source>
</evidence>
<dbReference type="Gene3D" id="1.25.40.10">
    <property type="entry name" value="Tetratricopeptide repeat domain"/>
    <property type="match status" value="1"/>
</dbReference>
<keyword evidence="1 3" id="KW-0802">TPR repeat</keyword>